<feature type="region of interest" description="Disordered" evidence="6">
    <location>
        <begin position="194"/>
        <end position="241"/>
    </location>
</feature>
<dbReference type="PhylomeDB" id="Q2RUR2"/>
<comment type="similarity">
    <text evidence="2">Belongs to the CbiQ family.</text>
</comment>
<evidence type="ECO:0000313" key="8">
    <source>
        <dbReference type="EMBL" id="ABC22133.1"/>
    </source>
</evidence>
<sequence length="241" mass="25779">MSRRPPRLALSPLHRLPAGVKLGCLAVTASALLLVEDWRGIMAALVATALLYRLGRLSWRALLGQLRPLLWLLLPLFVVQGLGGSWAEGGVVVLRIATLVLLAALVTLTTRTDAMIETIERGLAPFARFGVDPAKVGLAFSLALRFIPVIGSQSAEIRDAQRARGLGRNPLALALPLIVRTLKMANDVADAIDARSTDGEDDEALPVARRSPPSDILPTRLPCADIAPPPRTSFTSPCSPR</sequence>
<dbReference type="PANTHER" id="PTHR33514:SF13">
    <property type="entry name" value="PROTEIN ABCI12, CHLOROPLASTIC"/>
    <property type="match status" value="1"/>
</dbReference>
<reference evidence="8 9" key="1">
    <citation type="journal article" date="2011" name="Stand. Genomic Sci.">
        <title>Complete genome sequence of Rhodospirillum rubrum type strain (S1).</title>
        <authorList>
            <person name="Munk A.C."/>
            <person name="Copeland A."/>
            <person name="Lucas S."/>
            <person name="Lapidus A."/>
            <person name="Del Rio T.G."/>
            <person name="Barry K."/>
            <person name="Detter J.C."/>
            <person name="Hammon N."/>
            <person name="Israni S."/>
            <person name="Pitluck S."/>
            <person name="Brettin T."/>
            <person name="Bruce D."/>
            <person name="Han C."/>
            <person name="Tapia R."/>
            <person name="Gilna P."/>
            <person name="Schmutz J."/>
            <person name="Larimer F."/>
            <person name="Land M."/>
            <person name="Kyrpides N.C."/>
            <person name="Mavromatis K."/>
            <person name="Richardson P."/>
            <person name="Rohde M."/>
            <person name="Goker M."/>
            <person name="Klenk H.P."/>
            <person name="Zhang Y."/>
            <person name="Roberts G.P."/>
            <person name="Reslewic S."/>
            <person name="Schwartz D.C."/>
        </authorList>
    </citation>
    <scope>NUCLEOTIDE SEQUENCE [LARGE SCALE GENOMIC DNA]</scope>
    <source>
        <strain evidence="9">ATCC 11170 / ATH 1.1.1 / DSM 467 / LMG 4362 / NCIMB 8255 / S1</strain>
    </source>
</reference>
<evidence type="ECO:0000256" key="1">
    <source>
        <dbReference type="ARBA" id="ARBA00004141"/>
    </source>
</evidence>
<dbReference type="InterPro" id="IPR003339">
    <property type="entry name" value="ABC/ECF_trnsptr_transmembrane"/>
</dbReference>
<evidence type="ECO:0000256" key="2">
    <source>
        <dbReference type="ARBA" id="ARBA00008564"/>
    </source>
</evidence>
<name>Q2RUR2_RHORT</name>
<dbReference type="Pfam" id="PF02361">
    <property type="entry name" value="CbiQ"/>
    <property type="match status" value="1"/>
</dbReference>
<feature type="compositionally biased region" description="Polar residues" evidence="6">
    <location>
        <begin position="232"/>
        <end position="241"/>
    </location>
</feature>
<comment type="subcellular location">
    <subcellularLocation>
        <location evidence="1">Membrane</location>
        <topology evidence="1">Multi-pass membrane protein</topology>
    </subcellularLocation>
</comment>
<dbReference type="KEGG" id="rru:Rru_A1332"/>
<evidence type="ECO:0000256" key="5">
    <source>
        <dbReference type="ARBA" id="ARBA00023136"/>
    </source>
</evidence>
<feature type="transmembrane region" description="Helical" evidence="7">
    <location>
        <begin position="40"/>
        <end position="57"/>
    </location>
</feature>
<dbReference type="eggNOG" id="COG0619">
    <property type="taxonomic scope" value="Bacteria"/>
</dbReference>
<keyword evidence="3 7" id="KW-0812">Transmembrane</keyword>
<dbReference type="HOGENOM" id="CLU_056469_4_1_5"/>
<dbReference type="STRING" id="269796.Rru_A1332"/>
<dbReference type="Proteomes" id="UP000001929">
    <property type="component" value="Chromosome"/>
</dbReference>
<dbReference type="PANTHER" id="PTHR33514">
    <property type="entry name" value="PROTEIN ABCI12, CHLOROPLASTIC"/>
    <property type="match status" value="1"/>
</dbReference>
<feature type="transmembrane region" description="Helical" evidence="7">
    <location>
        <begin position="69"/>
        <end position="86"/>
    </location>
</feature>
<dbReference type="CDD" id="cd16914">
    <property type="entry name" value="EcfT"/>
    <property type="match status" value="1"/>
</dbReference>
<dbReference type="GO" id="GO:0005886">
    <property type="term" value="C:plasma membrane"/>
    <property type="evidence" value="ECO:0007669"/>
    <property type="project" value="UniProtKB-ARBA"/>
</dbReference>
<proteinExistence type="inferred from homology"/>
<dbReference type="PATRIC" id="fig|269796.9.peg.1400"/>
<keyword evidence="4 7" id="KW-1133">Transmembrane helix</keyword>
<organism evidence="8 9">
    <name type="scientific">Rhodospirillum rubrum (strain ATCC 11170 / ATH 1.1.1 / DSM 467 / LMG 4362 / NCIMB 8255 / S1)</name>
    <dbReference type="NCBI Taxonomy" id="269796"/>
    <lineage>
        <taxon>Bacteria</taxon>
        <taxon>Pseudomonadati</taxon>
        <taxon>Pseudomonadota</taxon>
        <taxon>Alphaproteobacteria</taxon>
        <taxon>Rhodospirillales</taxon>
        <taxon>Rhodospirillaceae</taxon>
        <taxon>Rhodospirillum</taxon>
    </lineage>
</organism>
<evidence type="ECO:0000256" key="4">
    <source>
        <dbReference type="ARBA" id="ARBA00022989"/>
    </source>
</evidence>
<keyword evidence="5 7" id="KW-0472">Membrane</keyword>
<feature type="transmembrane region" description="Helical" evidence="7">
    <location>
        <begin position="12"/>
        <end position="34"/>
    </location>
</feature>
<dbReference type="AlphaFoldDB" id="Q2RUR2"/>
<protein>
    <submittedName>
        <fullName evidence="8">Cobalt transport protein</fullName>
    </submittedName>
</protein>
<accession>Q2RUR2</accession>
<gene>
    <name evidence="8" type="ordered locus">Rru_A1332</name>
</gene>
<evidence type="ECO:0000313" key="9">
    <source>
        <dbReference type="Proteomes" id="UP000001929"/>
    </source>
</evidence>
<dbReference type="RefSeq" id="WP_011389087.1">
    <property type="nucleotide sequence ID" value="NC_007643.1"/>
</dbReference>
<keyword evidence="9" id="KW-1185">Reference proteome</keyword>
<feature type="transmembrane region" description="Helical" evidence="7">
    <location>
        <begin position="92"/>
        <end position="110"/>
    </location>
</feature>
<evidence type="ECO:0000256" key="3">
    <source>
        <dbReference type="ARBA" id="ARBA00022692"/>
    </source>
</evidence>
<dbReference type="EMBL" id="CP000230">
    <property type="protein sequence ID" value="ABC22133.1"/>
    <property type="molecule type" value="Genomic_DNA"/>
</dbReference>
<evidence type="ECO:0000256" key="6">
    <source>
        <dbReference type="SAM" id="MobiDB-lite"/>
    </source>
</evidence>
<dbReference type="EnsemblBacteria" id="ABC22133">
    <property type="protein sequence ID" value="ABC22133"/>
    <property type="gene ID" value="Rru_A1332"/>
</dbReference>
<evidence type="ECO:0000256" key="7">
    <source>
        <dbReference type="SAM" id="Phobius"/>
    </source>
</evidence>